<evidence type="ECO:0000256" key="4">
    <source>
        <dbReference type="ARBA" id="ARBA00023163"/>
    </source>
</evidence>
<dbReference type="PANTHER" id="PTHR30346:SF29">
    <property type="entry name" value="LYSR SUBSTRATE-BINDING"/>
    <property type="match status" value="1"/>
</dbReference>
<dbReference type="Gene3D" id="3.40.190.10">
    <property type="entry name" value="Periplasmic binding protein-like II"/>
    <property type="match status" value="2"/>
</dbReference>
<evidence type="ECO:0000313" key="6">
    <source>
        <dbReference type="EMBL" id="GAA2045675.1"/>
    </source>
</evidence>
<reference evidence="6 7" key="1">
    <citation type="journal article" date="2019" name="Int. J. Syst. Evol. Microbiol.">
        <title>The Global Catalogue of Microorganisms (GCM) 10K type strain sequencing project: providing services to taxonomists for standard genome sequencing and annotation.</title>
        <authorList>
            <consortium name="The Broad Institute Genomics Platform"/>
            <consortium name="The Broad Institute Genome Sequencing Center for Infectious Disease"/>
            <person name="Wu L."/>
            <person name="Ma J."/>
        </authorList>
    </citation>
    <scope>NUCLEOTIDE SEQUENCE [LARGE SCALE GENOMIC DNA]</scope>
    <source>
        <strain evidence="6 7">JCM 16014</strain>
    </source>
</reference>
<accession>A0ABN2V0N6</accession>
<keyword evidence="2" id="KW-0805">Transcription regulation</keyword>
<dbReference type="Pfam" id="PF03466">
    <property type="entry name" value="LysR_substrate"/>
    <property type="match status" value="1"/>
</dbReference>
<dbReference type="Gene3D" id="1.10.10.10">
    <property type="entry name" value="Winged helix-like DNA-binding domain superfamily/Winged helix DNA-binding domain"/>
    <property type="match status" value="1"/>
</dbReference>
<evidence type="ECO:0000313" key="7">
    <source>
        <dbReference type="Proteomes" id="UP001500751"/>
    </source>
</evidence>
<gene>
    <name evidence="6" type="ORF">GCM10009839_57210</name>
</gene>
<evidence type="ECO:0000256" key="2">
    <source>
        <dbReference type="ARBA" id="ARBA00023015"/>
    </source>
</evidence>
<dbReference type="RefSeq" id="WP_344668762.1">
    <property type="nucleotide sequence ID" value="NZ_BAAAQN010000039.1"/>
</dbReference>
<dbReference type="Proteomes" id="UP001500751">
    <property type="component" value="Unassembled WGS sequence"/>
</dbReference>
<evidence type="ECO:0000256" key="1">
    <source>
        <dbReference type="ARBA" id="ARBA00009437"/>
    </source>
</evidence>
<dbReference type="InterPro" id="IPR036390">
    <property type="entry name" value="WH_DNA-bd_sf"/>
</dbReference>
<dbReference type="Pfam" id="PF00126">
    <property type="entry name" value="HTH_1"/>
    <property type="match status" value="1"/>
</dbReference>
<organism evidence="6 7">
    <name type="scientific">Catenulispora yoronensis</name>
    <dbReference type="NCBI Taxonomy" id="450799"/>
    <lineage>
        <taxon>Bacteria</taxon>
        <taxon>Bacillati</taxon>
        <taxon>Actinomycetota</taxon>
        <taxon>Actinomycetes</taxon>
        <taxon>Catenulisporales</taxon>
        <taxon>Catenulisporaceae</taxon>
        <taxon>Catenulispora</taxon>
    </lineage>
</organism>
<evidence type="ECO:0000256" key="3">
    <source>
        <dbReference type="ARBA" id="ARBA00023125"/>
    </source>
</evidence>
<dbReference type="EMBL" id="BAAAQN010000039">
    <property type="protein sequence ID" value="GAA2045675.1"/>
    <property type="molecule type" value="Genomic_DNA"/>
</dbReference>
<dbReference type="SUPFAM" id="SSF53850">
    <property type="entry name" value="Periplasmic binding protein-like II"/>
    <property type="match status" value="1"/>
</dbReference>
<keyword evidence="3" id="KW-0238">DNA-binding</keyword>
<comment type="caution">
    <text evidence="6">The sequence shown here is derived from an EMBL/GenBank/DDBJ whole genome shotgun (WGS) entry which is preliminary data.</text>
</comment>
<evidence type="ECO:0000259" key="5">
    <source>
        <dbReference type="PROSITE" id="PS50931"/>
    </source>
</evidence>
<keyword evidence="7" id="KW-1185">Reference proteome</keyword>
<keyword evidence="4" id="KW-0804">Transcription</keyword>
<dbReference type="InterPro" id="IPR036388">
    <property type="entry name" value="WH-like_DNA-bd_sf"/>
</dbReference>
<feature type="domain" description="HTH lysR-type" evidence="5">
    <location>
        <begin position="2"/>
        <end position="59"/>
    </location>
</feature>
<dbReference type="PROSITE" id="PS50931">
    <property type="entry name" value="HTH_LYSR"/>
    <property type="match status" value="1"/>
</dbReference>
<comment type="similarity">
    <text evidence="1">Belongs to the LysR transcriptional regulatory family.</text>
</comment>
<name>A0ABN2V0N6_9ACTN</name>
<protein>
    <submittedName>
        <fullName evidence="6">LysR family transcriptional regulator</fullName>
    </submittedName>
</protein>
<dbReference type="SUPFAM" id="SSF46785">
    <property type="entry name" value="Winged helix' DNA-binding domain"/>
    <property type="match status" value="1"/>
</dbReference>
<sequence>MIDVRQLRTLRALADHGTVVAAAEALYLTPSAVSQQLSVLSKSTGCELLERRGRNVVLTEAARVLVSHADAVFAQLERAQSDLRALSPAPATVRIGGFPTAVMAVVAPAMKALRIRHPEWGFEIADTESEESVARLIEGSIDVAVVMAAPNRPLLGDPRLKVMPLLEEIYMAALPADHPFAGEPAVSLTDLVEEPFVLAAEGLSCHDQVTAICADAGFQPRGRYRATDFSAALALIANGFGVSLLPTLGVPSQVPDGVVLVPLKEDWPRRVSLIAMRAGAEHPEIVAALRDAAAKLVR</sequence>
<dbReference type="InterPro" id="IPR005119">
    <property type="entry name" value="LysR_subst-bd"/>
</dbReference>
<dbReference type="PANTHER" id="PTHR30346">
    <property type="entry name" value="TRANSCRIPTIONAL DUAL REGULATOR HCAR-RELATED"/>
    <property type="match status" value="1"/>
</dbReference>
<proteinExistence type="inferred from homology"/>
<dbReference type="CDD" id="cd08423">
    <property type="entry name" value="PBP2_LTTR_like_6"/>
    <property type="match status" value="1"/>
</dbReference>
<dbReference type="InterPro" id="IPR000847">
    <property type="entry name" value="LysR_HTH_N"/>
</dbReference>